<comment type="caution">
    <text evidence="1">The sequence shown here is derived from an EMBL/GenBank/DDBJ whole genome shotgun (WGS) entry which is preliminary data.</text>
</comment>
<dbReference type="InterPro" id="IPR036465">
    <property type="entry name" value="vWFA_dom_sf"/>
</dbReference>
<accession>A0ABQ0JJ79</accession>
<proteinExistence type="predicted"/>
<reference evidence="2" key="2">
    <citation type="submission" date="2014-09" db="EMBL/GenBank/DDBJ databases">
        <authorList>
            <consortium name="NBRP consortium"/>
            <person name="Sawabe T."/>
            <person name="Meirelles P."/>
            <person name="Nakanishi M."/>
            <person name="Sayaka M."/>
            <person name="Hattori M."/>
            <person name="Ohkuma M."/>
        </authorList>
    </citation>
    <scope>NUCLEOTIDE SEQUENCE [LARGE SCALE GENOMIC DNA]</scope>
    <source>
        <strain evidence="2">JCM 19239</strain>
    </source>
</reference>
<evidence type="ECO:0000313" key="2">
    <source>
        <dbReference type="Proteomes" id="UP000029223"/>
    </source>
</evidence>
<protein>
    <submittedName>
        <fullName evidence="1">Protein TadG</fullName>
    </submittedName>
</protein>
<dbReference type="Gene3D" id="3.40.50.410">
    <property type="entry name" value="von Willebrand factor, type A domain"/>
    <property type="match status" value="1"/>
</dbReference>
<dbReference type="EMBL" id="BBMS01000050">
    <property type="protein sequence ID" value="GAL28818.1"/>
    <property type="molecule type" value="Genomic_DNA"/>
</dbReference>
<gene>
    <name evidence="1" type="ORF">JCM19239_431</name>
</gene>
<organism evidence="1 2">
    <name type="scientific">Vibrio variabilis</name>
    <dbReference type="NCBI Taxonomy" id="990271"/>
    <lineage>
        <taxon>Bacteria</taxon>
        <taxon>Pseudomonadati</taxon>
        <taxon>Pseudomonadota</taxon>
        <taxon>Gammaproteobacteria</taxon>
        <taxon>Vibrionales</taxon>
        <taxon>Vibrionaceae</taxon>
        <taxon>Vibrio</taxon>
    </lineage>
</organism>
<name>A0ABQ0JJ79_9VIBR</name>
<dbReference type="Proteomes" id="UP000029223">
    <property type="component" value="Unassembled WGS sequence"/>
</dbReference>
<keyword evidence="2" id="KW-1185">Reference proteome</keyword>
<evidence type="ECO:0000313" key="1">
    <source>
        <dbReference type="EMBL" id="GAL28818.1"/>
    </source>
</evidence>
<dbReference type="SUPFAM" id="SSF53300">
    <property type="entry name" value="vWA-like"/>
    <property type="match status" value="1"/>
</dbReference>
<reference evidence="2" key="1">
    <citation type="submission" date="2014-09" db="EMBL/GenBank/DDBJ databases">
        <title>Vibrio variabilis JCM 19239. (C206) whole genome shotgun sequence.</title>
        <authorList>
            <person name="Sawabe T."/>
            <person name="Meirelles P."/>
            <person name="Nakanishi M."/>
            <person name="Sayaka M."/>
            <person name="Hattori M."/>
            <person name="Ohkuma M."/>
        </authorList>
    </citation>
    <scope>NUCLEOTIDE SEQUENCE [LARGE SCALE GENOMIC DNA]</scope>
    <source>
        <strain evidence="2">JCM 19239</strain>
    </source>
</reference>
<sequence>MMGWGGSYPDSYSYIDYSLTISDILNDKFPSQSSSYRVKSVDLYSGFGKSSNTQFYNVPLTNSLSAINKIDNMTASGATAAYQGILTGTQLLAAGNPNSSDEDEQEAYDNKVKMLLIFSDGKESPNKGILDKLVDEGMCNRARSVIPGLYIGFIGIDYNAGGIQAFRKCVNDESTDIINVGNLDELIEKIEELIQNGSKSNGFTKLY</sequence>